<evidence type="ECO:0000313" key="4">
    <source>
        <dbReference type="Proteomes" id="UP001530293"/>
    </source>
</evidence>
<comment type="caution">
    <text evidence="3">The sequence shown here is derived from an EMBL/GenBank/DDBJ whole genome shotgun (WGS) entry which is preliminary data.</text>
</comment>
<reference evidence="3 4" key="1">
    <citation type="submission" date="2024-10" db="EMBL/GenBank/DDBJ databases">
        <title>Updated reference genomes for cyclostephanoid diatoms.</title>
        <authorList>
            <person name="Roberts W.R."/>
            <person name="Alverson A.J."/>
        </authorList>
    </citation>
    <scope>NUCLEOTIDE SEQUENCE [LARGE SCALE GENOMIC DNA]</scope>
    <source>
        <strain evidence="3 4">AJA232-27</strain>
    </source>
</reference>
<feature type="compositionally biased region" description="Pro residues" evidence="1">
    <location>
        <begin position="11"/>
        <end position="20"/>
    </location>
</feature>
<sequence>MAWPNPKSNIPHPPPTPNPLPHHNGIDTLFSAMGAGVIDHQSRETAFSEAKSVAPPRSSRMLSEAAADDTRSGSDSSGDSTTSHHHSGPQKTLIIYSGPTSMNRLDGKNGMYIDNMNYFLEHGISCLDDDPESRGDHLNNAESVIVKYAFVLTQEVADYYTSPNGPLTKKIQECKSIDKKVPGDGENSFIKVVTRLDRCYDMESIRIVVTNMNVQALYDNLLFVNCGLVGPKIGPGSPKLIPSSSKTNSKLTMVPYTHWSQLYTSRLTDSVRLVGHSINTHFHTFFPHVQSFLYALRTDTVPILISSGAIYDCGLTQEELGGNPTKRFELINRYEVGMSTQLLKQGYNIATAFVNRYGFGKSLVYDKTSTWGTELDDTVSDIWYEDGIRNLTATMSKQTKFWATASTTDDKSSLRDNNNRGEDTFDYHQWDILPWDYFVFFKVSRLVPEDVQREMNYNIEELKKSDVLVISNDPRRSPSEYWLKKSGVFVEPRNVYHDILMAGAFLIVVGLVLKRKCRIPLMNRTRDNIMMNGQLSPRRRMGLGLRWKQGHDHET</sequence>
<feature type="region of interest" description="Disordered" evidence="1">
    <location>
        <begin position="40"/>
        <end position="95"/>
    </location>
</feature>
<keyword evidence="4" id="KW-1185">Reference proteome</keyword>
<keyword evidence="2" id="KW-1133">Transmembrane helix</keyword>
<evidence type="ECO:0000256" key="1">
    <source>
        <dbReference type="SAM" id="MobiDB-lite"/>
    </source>
</evidence>
<evidence type="ECO:0000313" key="3">
    <source>
        <dbReference type="EMBL" id="KAL3757424.1"/>
    </source>
</evidence>
<gene>
    <name evidence="3" type="ORF">ACHAWU_005155</name>
</gene>
<feature type="region of interest" description="Disordered" evidence="1">
    <location>
        <begin position="1"/>
        <end position="27"/>
    </location>
</feature>
<proteinExistence type="predicted"/>
<protein>
    <submittedName>
        <fullName evidence="3">Uncharacterized protein</fullName>
    </submittedName>
</protein>
<name>A0ABD3M3W3_9STRA</name>
<dbReference type="Proteomes" id="UP001530293">
    <property type="component" value="Unassembled WGS sequence"/>
</dbReference>
<accession>A0ABD3M3W3</accession>
<feature type="compositionally biased region" description="Low complexity" evidence="1">
    <location>
        <begin position="1"/>
        <end position="10"/>
    </location>
</feature>
<keyword evidence="2" id="KW-0812">Transmembrane</keyword>
<organism evidence="3 4">
    <name type="scientific">Discostella pseudostelligera</name>
    <dbReference type="NCBI Taxonomy" id="259834"/>
    <lineage>
        <taxon>Eukaryota</taxon>
        <taxon>Sar</taxon>
        <taxon>Stramenopiles</taxon>
        <taxon>Ochrophyta</taxon>
        <taxon>Bacillariophyta</taxon>
        <taxon>Coscinodiscophyceae</taxon>
        <taxon>Thalassiosirophycidae</taxon>
        <taxon>Stephanodiscales</taxon>
        <taxon>Stephanodiscaceae</taxon>
        <taxon>Discostella</taxon>
    </lineage>
</organism>
<evidence type="ECO:0000256" key="2">
    <source>
        <dbReference type="SAM" id="Phobius"/>
    </source>
</evidence>
<feature type="transmembrane region" description="Helical" evidence="2">
    <location>
        <begin position="495"/>
        <end position="513"/>
    </location>
</feature>
<dbReference type="AlphaFoldDB" id="A0ABD3M3W3"/>
<keyword evidence="2" id="KW-0472">Membrane</keyword>
<dbReference type="EMBL" id="JALLBG020000266">
    <property type="protein sequence ID" value="KAL3757424.1"/>
    <property type="molecule type" value="Genomic_DNA"/>
</dbReference>